<dbReference type="EMBL" id="GECZ01030944">
    <property type="protein sequence ID" value="JAS38825.1"/>
    <property type="molecule type" value="Transcribed_RNA"/>
</dbReference>
<accession>A0A1B6ELL9</accession>
<evidence type="ECO:0000313" key="1">
    <source>
        <dbReference type="EMBL" id="JAS38825.1"/>
    </source>
</evidence>
<proteinExistence type="predicted"/>
<sequence>MDSCGDILALSLVGDAFGYFLATDFLLSDDLSRPGLPVCRTLDSLYCLATRPRPGGSHADTYWRPPYRVLRRLNTHTRTLTGPEAFLLPAMCLDGLCRPWRRAWAS</sequence>
<feature type="non-terminal residue" evidence="1">
    <location>
        <position position="106"/>
    </location>
</feature>
<organism evidence="1">
    <name type="scientific">Cuerna arida</name>
    <dbReference type="NCBI Taxonomy" id="1464854"/>
    <lineage>
        <taxon>Eukaryota</taxon>
        <taxon>Metazoa</taxon>
        <taxon>Ecdysozoa</taxon>
        <taxon>Arthropoda</taxon>
        <taxon>Hexapoda</taxon>
        <taxon>Insecta</taxon>
        <taxon>Pterygota</taxon>
        <taxon>Neoptera</taxon>
        <taxon>Paraneoptera</taxon>
        <taxon>Hemiptera</taxon>
        <taxon>Auchenorrhyncha</taxon>
        <taxon>Membracoidea</taxon>
        <taxon>Cicadellidae</taxon>
        <taxon>Cicadellinae</taxon>
        <taxon>Proconiini</taxon>
        <taxon>Cuerna</taxon>
    </lineage>
</organism>
<dbReference type="AlphaFoldDB" id="A0A1B6ELL9"/>
<protein>
    <submittedName>
        <fullName evidence="1">Uncharacterized protein</fullName>
    </submittedName>
</protein>
<gene>
    <name evidence="1" type="ORF">g.46901</name>
</gene>
<reference evidence="1" key="1">
    <citation type="submission" date="2015-11" db="EMBL/GenBank/DDBJ databases">
        <title>De novo transcriptome assembly of four potential Pierce s Disease insect vectors from Arizona vineyards.</title>
        <authorList>
            <person name="Tassone E.E."/>
        </authorList>
    </citation>
    <scope>NUCLEOTIDE SEQUENCE</scope>
</reference>
<name>A0A1B6ELL9_9HEMI</name>